<organism evidence="3 4">
    <name type="scientific">Pseudallescheria apiosperma</name>
    <name type="common">Scedosporium apiospermum</name>
    <dbReference type="NCBI Taxonomy" id="563466"/>
    <lineage>
        <taxon>Eukaryota</taxon>
        <taxon>Fungi</taxon>
        <taxon>Dikarya</taxon>
        <taxon>Ascomycota</taxon>
        <taxon>Pezizomycotina</taxon>
        <taxon>Sordariomycetes</taxon>
        <taxon>Hypocreomycetidae</taxon>
        <taxon>Microascales</taxon>
        <taxon>Microascaceae</taxon>
        <taxon>Scedosporium</taxon>
    </lineage>
</organism>
<sequence>MNFHALFLAAWSCQVALAQDSVTVSMAWEHGLGWIASSLSEMGGGTYYSIGCPETATADVCSTLTPFTLTQNTRRARHTEYDGTVTYVHFCQWSPAATPGCGVSDNLRTTWETFFMTADGYKNTQTVLPLVTDAKFFTPASLTAEPSITATEPPARPTAAPPPAVPDDDTDADDDQDEDDLYDEDSFLGRGFPLGNGGSGEGAARSLQGSIAWALGALAGAVGFVVA</sequence>
<feature type="compositionally biased region" description="Acidic residues" evidence="1">
    <location>
        <begin position="166"/>
        <end position="186"/>
    </location>
</feature>
<comment type="caution">
    <text evidence="3">The sequence shown here is derived from an EMBL/GenBank/DDBJ whole genome shotgun (WGS) entry which is preliminary data.</text>
</comment>
<dbReference type="KEGG" id="sapo:SAPIO_CDS6706"/>
<gene>
    <name evidence="3" type="ORF">SAPIO_CDS6706</name>
</gene>
<feature type="region of interest" description="Disordered" evidence="1">
    <location>
        <begin position="145"/>
        <end position="203"/>
    </location>
</feature>
<dbReference type="Proteomes" id="UP000028545">
    <property type="component" value="Unassembled WGS sequence"/>
</dbReference>
<evidence type="ECO:0000313" key="3">
    <source>
        <dbReference type="EMBL" id="KEZ41739.1"/>
    </source>
</evidence>
<keyword evidence="4" id="KW-1185">Reference proteome</keyword>
<name>A0A084G327_PSEDA</name>
<keyword evidence="2" id="KW-0732">Signal</keyword>
<dbReference type="VEuPathDB" id="FungiDB:SAPIO_CDS6706"/>
<evidence type="ECO:0000256" key="1">
    <source>
        <dbReference type="SAM" id="MobiDB-lite"/>
    </source>
</evidence>
<evidence type="ECO:0000313" key="4">
    <source>
        <dbReference type="Proteomes" id="UP000028545"/>
    </source>
</evidence>
<feature type="chain" id="PRO_5001775148" evidence="2">
    <location>
        <begin position="19"/>
        <end position="227"/>
    </location>
</feature>
<reference evidence="3 4" key="1">
    <citation type="journal article" date="2014" name="Genome Announc.">
        <title>Draft genome sequence of the pathogenic fungus Scedosporium apiospermum.</title>
        <authorList>
            <person name="Vandeputte P."/>
            <person name="Ghamrawi S."/>
            <person name="Rechenmann M."/>
            <person name="Iltis A."/>
            <person name="Giraud S."/>
            <person name="Fleury M."/>
            <person name="Thornton C."/>
            <person name="Delhaes L."/>
            <person name="Meyer W."/>
            <person name="Papon N."/>
            <person name="Bouchara J.P."/>
        </authorList>
    </citation>
    <scope>NUCLEOTIDE SEQUENCE [LARGE SCALE GENOMIC DNA]</scope>
    <source>
        <strain evidence="3 4">IHEM 14462</strain>
    </source>
</reference>
<proteinExistence type="predicted"/>
<protein>
    <submittedName>
        <fullName evidence="3">Uncharacterized protein</fullName>
    </submittedName>
</protein>
<feature type="compositionally biased region" description="Pro residues" evidence="1">
    <location>
        <begin position="154"/>
        <end position="165"/>
    </location>
</feature>
<feature type="signal peptide" evidence="2">
    <location>
        <begin position="1"/>
        <end position="18"/>
    </location>
</feature>
<dbReference type="RefSeq" id="XP_016641538.1">
    <property type="nucleotide sequence ID" value="XM_016788739.1"/>
</dbReference>
<feature type="compositionally biased region" description="Gly residues" evidence="1">
    <location>
        <begin position="192"/>
        <end position="201"/>
    </location>
</feature>
<dbReference type="EMBL" id="JOWA01000107">
    <property type="protein sequence ID" value="KEZ41739.1"/>
    <property type="molecule type" value="Genomic_DNA"/>
</dbReference>
<accession>A0A084G327</accession>
<dbReference type="AlphaFoldDB" id="A0A084G327"/>
<dbReference type="GeneID" id="27725778"/>
<dbReference type="HOGENOM" id="CLU_1220294_0_0_1"/>
<evidence type="ECO:0000256" key="2">
    <source>
        <dbReference type="SAM" id="SignalP"/>
    </source>
</evidence>